<dbReference type="Proteomes" id="UP000663281">
    <property type="component" value="Chromosome"/>
</dbReference>
<dbReference type="AlphaFoldDB" id="A0A974XN01"/>
<sequence length="293" mass="33363">MTPYSLLPLLFCLLMTQAWSAPMATRQTVLVESQRSARDASHDFYVDLLQLVLNNSREQWGEAKVEEVNGDFSQSRAFAALNSGQLHVFWAGTSKQRQQRFRAIEVPLFAGLLGVRVPVIRRDRLAEFRGYQTLVDWQGLLACQGSQWPDSDILEANGFRVTRIAKFDLMYSMLKQGRCDYFPRGLNEVGAELAAVGQQDLMAYEDVLITYPFPMYFFVAKDNEALYQRLSITLEAMAASGELRHFLFSHPTTAGLFPLARFDDSLRFRLTNALLPESTPLQRPELWLPLARP</sequence>
<proteinExistence type="predicted"/>
<feature type="chain" id="PRO_5037125065" evidence="1">
    <location>
        <begin position="21"/>
        <end position="293"/>
    </location>
</feature>
<organism evidence="2 3">
    <name type="scientific">Shewanella cyperi</name>
    <dbReference type="NCBI Taxonomy" id="2814292"/>
    <lineage>
        <taxon>Bacteria</taxon>
        <taxon>Pseudomonadati</taxon>
        <taxon>Pseudomonadota</taxon>
        <taxon>Gammaproteobacteria</taxon>
        <taxon>Alteromonadales</taxon>
        <taxon>Shewanellaceae</taxon>
        <taxon>Shewanella</taxon>
    </lineage>
</organism>
<keyword evidence="3" id="KW-1185">Reference proteome</keyword>
<evidence type="ECO:0000313" key="3">
    <source>
        <dbReference type="Proteomes" id="UP000663281"/>
    </source>
</evidence>
<protein>
    <submittedName>
        <fullName evidence="2">Transporter substrate-binding domain-containing protein</fullName>
    </submittedName>
</protein>
<evidence type="ECO:0000256" key="1">
    <source>
        <dbReference type="SAM" id="SignalP"/>
    </source>
</evidence>
<dbReference type="RefSeq" id="WP_207325163.1">
    <property type="nucleotide sequence ID" value="NZ_CP071504.1"/>
</dbReference>
<dbReference type="Gene3D" id="3.40.190.10">
    <property type="entry name" value="Periplasmic binding protein-like II"/>
    <property type="match status" value="2"/>
</dbReference>
<dbReference type="EMBL" id="CP071504">
    <property type="protein sequence ID" value="QSX30233.1"/>
    <property type="molecule type" value="Genomic_DNA"/>
</dbReference>
<keyword evidence="1" id="KW-0732">Signal</keyword>
<accession>A0A974XN01</accession>
<evidence type="ECO:0000313" key="2">
    <source>
        <dbReference type="EMBL" id="QSX30233.1"/>
    </source>
</evidence>
<reference evidence="2 3" key="1">
    <citation type="submission" date="2021-03" db="EMBL/GenBank/DDBJ databases">
        <title>Novel species identification of genus Shewanella.</title>
        <authorList>
            <person name="Liu G."/>
            <person name="Zhang Q."/>
        </authorList>
    </citation>
    <scope>NUCLEOTIDE SEQUENCE [LARGE SCALE GENOMIC DNA]</scope>
    <source>
        <strain evidence="2 3">FJAT-53726</strain>
    </source>
</reference>
<feature type="signal peptide" evidence="1">
    <location>
        <begin position="1"/>
        <end position="20"/>
    </location>
</feature>
<gene>
    <name evidence="2" type="ORF">JYB88_00705</name>
</gene>
<dbReference type="SUPFAM" id="SSF53850">
    <property type="entry name" value="Periplasmic binding protein-like II"/>
    <property type="match status" value="1"/>
</dbReference>
<name>A0A974XN01_9GAMM</name>
<dbReference type="KEGG" id="scyp:JYB88_00705"/>